<protein>
    <recommendedName>
        <fullName evidence="4">Secreted protein</fullName>
    </recommendedName>
</protein>
<organism evidence="2 3">
    <name type="scientific">Immersiella caudata</name>
    <dbReference type="NCBI Taxonomy" id="314043"/>
    <lineage>
        <taxon>Eukaryota</taxon>
        <taxon>Fungi</taxon>
        <taxon>Dikarya</taxon>
        <taxon>Ascomycota</taxon>
        <taxon>Pezizomycotina</taxon>
        <taxon>Sordariomycetes</taxon>
        <taxon>Sordariomycetidae</taxon>
        <taxon>Sordariales</taxon>
        <taxon>Lasiosphaeriaceae</taxon>
        <taxon>Immersiella</taxon>
    </lineage>
</organism>
<gene>
    <name evidence="2" type="ORF">B0T14DRAFT_171452</name>
</gene>
<keyword evidence="3" id="KW-1185">Reference proteome</keyword>
<evidence type="ECO:0000313" key="2">
    <source>
        <dbReference type="EMBL" id="KAK0623292.1"/>
    </source>
</evidence>
<reference evidence="2" key="1">
    <citation type="submission" date="2023-06" db="EMBL/GenBank/DDBJ databases">
        <title>Genome-scale phylogeny and comparative genomics of the fungal order Sordariales.</title>
        <authorList>
            <consortium name="Lawrence Berkeley National Laboratory"/>
            <person name="Hensen N."/>
            <person name="Bonometti L."/>
            <person name="Westerberg I."/>
            <person name="Brannstrom I.O."/>
            <person name="Guillou S."/>
            <person name="Cros-Aarteil S."/>
            <person name="Calhoun S."/>
            <person name="Haridas S."/>
            <person name="Kuo A."/>
            <person name="Mondo S."/>
            <person name="Pangilinan J."/>
            <person name="Riley R."/>
            <person name="Labutti K."/>
            <person name="Andreopoulos B."/>
            <person name="Lipzen A."/>
            <person name="Chen C."/>
            <person name="Yanf M."/>
            <person name="Daum C."/>
            <person name="Ng V."/>
            <person name="Clum A."/>
            <person name="Steindorff A."/>
            <person name="Ohm R."/>
            <person name="Martin F."/>
            <person name="Silar P."/>
            <person name="Natvig D."/>
            <person name="Lalanne C."/>
            <person name="Gautier V."/>
            <person name="Ament-Velasquez S.L."/>
            <person name="Kruys A."/>
            <person name="Hutchinson M.I."/>
            <person name="Powell A.J."/>
            <person name="Barry K."/>
            <person name="Miller A.N."/>
            <person name="Grigoriev I.V."/>
            <person name="Debuchy R."/>
            <person name="Gladieux P."/>
            <person name="Thoren M.H."/>
            <person name="Johannesson H."/>
        </authorList>
    </citation>
    <scope>NUCLEOTIDE SEQUENCE</scope>
    <source>
        <strain evidence="2">CBS 606.72</strain>
    </source>
</reference>
<dbReference type="EMBL" id="JAULSU010000003">
    <property type="protein sequence ID" value="KAK0623292.1"/>
    <property type="molecule type" value="Genomic_DNA"/>
</dbReference>
<keyword evidence="1" id="KW-0732">Signal</keyword>
<dbReference type="AlphaFoldDB" id="A0AA39WXP9"/>
<dbReference type="Proteomes" id="UP001175000">
    <property type="component" value="Unassembled WGS sequence"/>
</dbReference>
<feature type="chain" id="PRO_5041339390" description="Secreted protein" evidence="1">
    <location>
        <begin position="20"/>
        <end position="114"/>
    </location>
</feature>
<sequence>MPCLFFLPFLVISAWFAVGAKPSPGALPIRVFTHSSILTYCIMACRLSRVPLNDQASALRATDSMWIVHPWQSEPLLEISTHLASSTHRHRLIHQGRGSILRLKVRNAAEALVG</sequence>
<evidence type="ECO:0000256" key="1">
    <source>
        <dbReference type="SAM" id="SignalP"/>
    </source>
</evidence>
<proteinExistence type="predicted"/>
<comment type="caution">
    <text evidence="2">The sequence shown here is derived from an EMBL/GenBank/DDBJ whole genome shotgun (WGS) entry which is preliminary data.</text>
</comment>
<feature type="signal peptide" evidence="1">
    <location>
        <begin position="1"/>
        <end position="19"/>
    </location>
</feature>
<evidence type="ECO:0000313" key="3">
    <source>
        <dbReference type="Proteomes" id="UP001175000"/>
    </source>
</evidence>
<accession>A0AA39WXP9</accession>
<evidence type="ECO:0008006" key="4">
    <source>
        <dbReference type="Google" id="ProtNLM"/>
    </source>
</evidence>
<name>A0AA39WXP9_9PEZI</name>